<evidence type="ECO:0000313" key="5">
    <source>
        <dbReference type="EMBL" id="KGM13680.1"/>
    </source>
</evidence>
<comment type="similarity">
    <text evidence="1">Belongs to the glycosyl hydrolase 16 family.</text>
</comment>
<proteinExistence type="inferred from homology"/>
<keyword evidence="6" id="KW-1185">Reference proteome</keyword>
<dbReference type="Pfam" id="PF00652">
    <property type="entry name" value="Ricin_B_lectin"/>
    <property type="match status" value="1"/>
</dbReference>
<dbReference type="Gene3D" id="2.60.120.200">
    <property type="match status" value="1"/>
</dbReference>
<dbReference type="Pfam" id="PF00722">
    <property type="entry name" value="Glyco_hydro_16"/>
    <property type="match status" value="1"/>
</dbReference>
<dbReference type="PROSITE" id="PS50231">
    <property type="entry name" value="RICIN_B_LECTIN"/>
    <property type="match status" value="1"/>
</dbReference>
<dbReference type="SMART" id="SM00458">
    <property type="entry name" value="RICIN"/>
    <property type="match status" value="1"/>
</dbReference>
<feature type="compositionally biased region" description="Gly residues" evidence="2">
    <location>
        <begin position="286"/>
        <end position="304"/>
    </location>
</feature>
<organism evidence="5 6">
    <name type="scientific">Cellulomonas bogoriensis 69B4 = DSM 16987</name>
    <dbReference type="NCBI Taxonomy" id="1386082"/>
    <lineage>
        <taxon>Bacteria</taxon>
        <taxon>Bacillati</taxon>
        <taxon>Actinomycetota</taxon>
        <taxon>Actinomycetes</taxon>
        <taxon>Micrococcales</taxon>
        <taxon>Cellulomonadaceae</taxon>
        <taxon>Cellulomonas</taxon>
    </lineage>
</organism>
<dbReference type="OrthoDB" id="9809583at2"/>
<dbReference type="SMR" id="A0A0A0C0I1"/>
<feature type="region of interest" description="Disordered" evidence="2">
    <location>
        <begin position="286"/>
        <end position="306"/>
    </location>
</feature>
<dbReference type="GO" id="GO:0005975">
    <property type="term" value="P:carbohydrate metabolic process"/>
    <property type="evidence" value="ECO:0007669"/>
    <property type="project" value="InterPro"/>
</dbReference>
<dbReference type="InterPro" id="IPR013320">
    <property type="entry name" value="ConA-like_dom_sf"/>
</dbReference>
<evidence type="ECO:0000256" key="1">
    <source>
        <dbReference type="ARBA" id="ARBA00006865"/>
    </source>
</evidence>
<dbReference type="InterPro" id="IPR006311">
    <property type="entry name" value="TAT_signal"/>
</dbReference>
<feature type="domain" description="GH16" evidence="4">
    <location>
        <begin position="32"/>
        <end position="284"/>
    </location>
</feature>
<dbReference type="CDD" id="cd08023">
    <property type="entry name" value="GH16_laminarinase_like"/>
    <property type="match status" value="1"/>
</dbReference>
<dbReference type="Gene3D" id="2.80.10.50">
    <property type="match status" value="1"/>
</dbReference>
<dbReference type="SUPFAM" id="SSF50370">
    <property type="entry name" value="Ricin B-like lectins"/>
    <property type="match status" value="1"/>
</dbReference>
<sequence length="437" mass="45999">MRMSRRGGRRGAAAATVLLAAGAVAGSGPATAVTASQPVPTSAGDLVWSQEFEGPAGSAPDPAVWNYDTGDHGWGNAELQNYTTSRANSALDGRGNLVITARQEPDGSYTSARLHTNDKVEIQYGRVEARIQIPRGQGIWPAFWMLGADFPQVPWPNSGEIDIMENVGFEPHLVHGTVHGPGYSGGDGIGDSYMHPQGWSFADDFHVYAIDWSPGEIRWSVNGHEYHRLTRADLGSRQWVFDKPYFLILNVAVGGQWPGYPDGTTRLPQEMKVDYIRVYDGATSGGGAGGGTGGSGGGTGGPGSGATLPTGTGPIRLGGDLCLDVPWADPTDGNPAQVATCSGNAAQTWTRGSDGTIRALGRCLDAAGGRTENGTVVQIWGCNGTGAQRWVYDAASRALVNPASGRCLDAQGGTPLRDGQRLVLWDCHGGANQQWRL</sequence>
<name>A0A0A0C0I1_9CELL</name>
<dbReference type="InterPro" id="IPR000772">
    <property type="entry name" value="Ricin_B_lectin"/>
</dbReference>
<dbReference type="CDD" id="cd23451">
    <property type="entry name" value="beta-trefoil_Ricin_laminarinase"/>
    <property type="match status" value="1"/>
</dbReference>
<dbReference type="GO" id="GO:0004553">
    <property type="term" value="F:hydrolase activity, hydrolyzing O-glycosyl compounds"/>
    <property type="evidence" value="ECO:0007669"/>
    <property type="project" value="InterPro"/>
</dbReference>
<evidence type="ECO:0000313" key="6">
    <source>
        <dbReference type="Proteomes" id="UP000054314"/>
    </source>
</evidence>
<dbReference type="PANTHER" id="PTHR10963">
    <property type="entry name" value="GLYCOSYL HYDROLASE-RELATED"/>
    <property type="match status" value="1"/>
</dbReference>
<evidence type="ECO:0000256" key="2">
    <source>
        <dbReference type="SAM" id="MobiDB-lite"/>
    </source>
</evidence>
<dbReference type="AlphaFoldDB" id="A0A0A0C0I1"/>
<dbReference type="PANTHER" id="PTHR10963:SF55">
    <property type="entry name" value="GLYCOSIDE HYDROLASE FAMILY 16 PROTEIN"/>
    <property type="match status" value="1"/>
</dbReference>
<gene>
    <name evidence="5" type="ORF">N869_11425</name>
</gene>
<feature type="signal peptide" evidence="3">
    <location>
        <begin position="1"/>
        <end position="32"/>
    </location>
</feature>
<dbReference type="EMBL" id="AXCZ01000029">
    <property type="protein sequence ID" value="KGM13680.1"/>
    <property type="molecule type" value="Genomic_DNA"/>
</dbReference>
<feature type="chain" id="PRO_5001960208" evidence="3">
    <location>
        <begin position="33"/>
        <end position="437"/>
    </location>
</feature>
<dbReference type="Proteomes" id="UP000054314">
    <property type="component" value="Unassembled WGS sequence"/>
</dbReference>
<dbReference type="SUPFAM" id="SSF49899">
    <property type="entry name" value="Concanavalin A-like lectins/glucanases"/>
    <property type="match status" value="1"/>
</dbReference>
<evidence type="ECO:0000259" key="4">
    <source>
        <dbReference type="PROSITE" id="PS51762"/>
    </source>
</evidence>
<accession>A0A0A0C0I1</accession>
<dbReference type="InterPro" id="IPR035992">
    <property type="entry name" value="Ricin_B-like_lectins"/>
</dbReference>
<evidence type="ECO:0000256" key="3">
    <source>
        <dbReference type="SAM" id="SignalP"/>
    </source>
</evidence>
<reference evidence="5 6" key="1">
    <citation type="submission" date="2013-08" db="EMBL/GenBank/DDBJ databases">
        <title>Genome sequencing of Cellulomonas bogoriensis 69B4.</title>
        <authorList>
            <person name="Chen F."/>
            <person name="Li Y."/>
            <person name="Wang G."/>
        </authorList>
    </citation>
    <scope>NUCLEOTIDE SEQUENCE [LARGE SCALE GENOMIC DNA]</scope>
    <source>
        <strain evidence="5 6">69B4</strain>
    </source>
</reference>
<dbReference type="InterPro" id="IPR050546">
    <property type="entry name" value="Glycosyl_Hydrlase_16"/>
</dbReference>
<dbReference type="PROSITE" id="PS51318">
    <property type="entry name" value="TAT"/>
    <property type="match status" value="1"/>
</dbReference>
<dbReference type="PROSITE" id="PS51762">
    <property type="entry name" value="GH16_2"/>
    <property type="match status" value="1"/>
</dbReference>
<protein>
    <submittedName>
        <fullName evidence="5">1,3-beta-glucanase</fullName>
    </submittedName>
</protein>
<comment type="caution">
    <text evidence="5">The sequence shown here is derived from an EMBL/GenBank/DDBJ whole genome shotgun (WGS) entry which is preliminary data.</text>
</comment>
<dbReference type="InterPro" id="IPR000757">
    <property type="entry name" value="Beta-glucanase-like"/>
</dbReference>
<keyword evidence="3" id="KW-0732">Signal</keyword>